<feature type="binding site" evidence="14">
    <location>
        <position position="118"/>
    </location>
    <ligand>
        <name>ATP</name>
        <dbReference type="ChEBI" id="CHEBI:30616"/>
    </ligand>
</feature>
<dbReference type="AlphaFoldDB" id="A0A0K6IVY1"/>
<dbReference type="FunFam" id="3.90.870.10:FF:000009">
    <property type="entry name" value="Threonylcarbamoyl-AMP synthase, putative"/>
    <property type="match status" value="1"/>
</dbReference>
<dbReference type="PIRSF" id="PIRSF004930">
    <property type="entry name" value="Tln_factor_SUA5"/>
    <property type="match status" value="1"/>
</dbReference>
<organism evidence="16 17">
    <name type="scientific">Tepidiphilus thermophilus</name>
    <dbReference type="NCBI Taxonomy" id="876478"/>
    <lineage>
        <taxon>Bacteria</taxon>
        <taxon>Pseudomonadati</taxon>
        <taxon>Pseudomonadota</taxon>
        <taxon>Hydrogenophilia</taxon>
        <taxon>Hydrogenophilales</taxon>
        <taxon>Hydrogenophilaceae</taxon>
        <taxon>Tepidiphilus</taxon>
    </lineage>
</organism>
<evidence type="ECO:0000313" key="17">
    <source>
        <dbReference type="Proteomes" id="UP000182108"/>
    </source>
</evidence>
<evidence type="ECO:0000256" key="8">
    <source>
        <dbReference type="ARBA" id="ARBA00022695"/>
    </source>
</evidence>
<evidence type="ECO:0000256" key="6">
    <source>
        <dbReference type="ARBA" id="ARBA00022679"/>
    </source>
</evidence>
<accession>A0A0K6IVY1</accession>
<dbReference type="Pfam" id="PF03481">
    <property type="entry name" value="Sua5_C"/>
    <property type="match status" value="1"/>
</dbReference>
<keyword evidence="17" id="KW-1185">Reference proteome</keyword>
<dbReference type="Gene3D" id="3.40.50.11030">
    <property type="entry name" value="Threonylcarbamoyl-AMP synthase, C-terminal domain"/>
    <property type="match status" value="1"/>
</dbReference>
<keyword evidence="8 13" id="KW-0548">Nucleotidyltransferase</keyword>
<feature type="domain" description="YrdC-like" evidence="15">
    <location>
        <begin position="10"/>
        <end position="199"/>
    </location>
</feature>
<feature type="binding site" evidence="14">
    <location>
        <position position="114"/>
    </location>
    <ligand>
        <name>ATP</name>
        <dbReference type="ChEBI" id="CHEBI:30616"/>
    </ligand>
</feature>
<proteinExistence type="inferred from homology"/>
<dbReference type="RefSeq" id="WP_055423573.1">
    <property type="nucleotide sequence ID" value="NZ_CYHH01000006.1"/>
</dbReference>
<feature type="binding site" evidence="14">
    <location>
        <position position="32"/>
    </location>
    <ligand>
        <name>L-threonine</name>
        <dbReference type="ChEBI" id="CHEBI:57926"/>
    </ligand>
</feature>
<evidence type="ECO:0000256" key="11">
    <source>
        <dbReference type="ARBA" id="ARBA00029774"/>
    </source>
</evidence>
<dbReference type="PROSITE" id="PS51163">
    <property type="entry name" value="YRDC"/>
    <property type="match status" value="1"/>
</dbReference>
<dbReference type="GO" id="GO:0061710">
    <property type="term" value="F:L-threonylcarbamoyladenylate synthase"/>
    <property type="evidence" value="ECO:0007669"/>
    <property type="project" value="UniProtKB-EC"/>
</dbReference>
<name>A0A0K6IVY1_9PROT</name>
<feature type="binding site" evidence="14">
    <location>
        <position position="148"/>
    </location>
    <ligand>
        <name>ATP</name>
        <dbReference type="ChEBI" id="CHEBI:30616"/>
    </ligand>
</feature>
<feature type="binding site" evidence="14">
    <location>
        <position position="55"/>
    </location>
    <ligand>
        <name>ATP</name>
        <dbReference type="ChEBI" id="CHEBI:30616"/>
    </ligand>
</feature>
<keyword evidence="9 13" id="KW-0547">Nucleotide-binding</keyword>
<dbReference type="OrthoDB" id="5288939at2"/>
<dbReference type="InterPro" id="IPR017945">
    <property type="entry name" value="DHBP_synth_RibB-like_a/b_dom"/>
</dbReference>
<feature type="binding site" evidence="14">
    <location>
        <position position="178"/>
    </location>
    <ligand>
        <name>L-threonine</name>
        <dbReference type="ChEBI" id="CHEBI:57926"/>
    </ligand>
</feature>
<protein>
    <recommendedName>
        <fullName evidence="4 13">Threonylcarbamoyl-AMP synthase</fullName>
        <shortName evidence="13">TC-AMP synthase</shortName>
        <ecNumber evidence="3 13">2.7.7.87</ecNumber>
    </recommendedName>
    <alternativeName>
        <fullName evidence="11 13">L-threonylcarbamoyladenylate synthase</fullName>
    </alternativeName>
</protein>
<evidence type="ECO:0000256" key="3">
    <source>
        <dbReference type="ARBA" id="ARBA00012584"/>
    </source>
</evidence>
<evidence type="ECO:0000256" key="4">
    <source>
        <dbReference type="ARBA" id="ARBA00015492"/>
    </source>
</evidence>
<comment type="function">
    <text evidence="13">Required for the formation of a threonylcarbamoyl group on adenosine at position 37 (t(6)A37) in tRNAs that read codons beginning with adenine.</text>
</comment>
<gene>
    <name evidence="16" type="ORF">Ga0061068_10628</name>
</gene>
<evidence type="ECO:0000256" key="10">
    <source>
        <dbReference type="ARBA" id="ARBA00022840"/>
    </source>
</evidence>
<dbReference type="InterPro" id="IPR005145">
    <property type="entry name" value="Sua5_C"/>
</dbReference>
<dbReference type="PANTHER" id="PTHR17490:SF16">
    <property type="entry name" value="THREONYLCARBAMOYL-AMP SYNTHASE"/>
    <property type="match status" value="1"/>
</dbReference>
<keyword evidence="7 13" id="KW-0819">tRNA processing</keyword>
<dbReference type="GO" id="GO:0005737">
    <property type="term" value="C:cytoplasm"/>
    <property type="evidence" value="ECO:0007669"/>
    <property type="project" value="UniProtKB-SubCell"/>
</dbReference>
<evidence type="ECO:0000256" key="12">
    <source>
        <dbReference type="ARBA" id="ARBA00048366"/>
    </source>
</evidence>
<dbReference type="GO" id="GO:0003725">
    <property type="term" value="F:double-stranded RNA binding"/>
    <property type="evidence" value="ECO:0007669"/>
    <property type="project" value="UniProtKB-UniRule"/>
</dbReference>
<dbReference type="NCBIfam" id="TIGR00057">
    <property type="entry name" value="L-threonylcarbamoyladenylate synthase"/>
    <property type="match status" value="1"/>
</dbReference>
<dbReference type="GO" id="GO:0008033">
    <property type="term" value="P:tRNA processing"/>
    <property type="evidence" value="ECO:0007669"/>
    <property type="project" value="UniProtKB-KW"/>
</dbReference>
<dbReference type="InterPro" id="IPR038385">
    <property type="entry name" value="Sua5/YwlC_C"/>
</dbReference>
<keyword evidence="6 13" id="KW-0808">Transferase</keyword>
<feature type="binding site" evidence="14">
    <location>
        <position position="138"/>
    </location>
    <ligand>
        <name>L-threonine</name>
        <dbReference type="ChEBI" id="CHEBI:57926"/>
    </ligand>
</feature>
<dbReference type="GO" id="GO:0000049">
    <property type="term" value="F:tRNA binding"/>
    <property type="evidence" value="ECO:0007669"/>
    <property type="project" value="TreeGrafter"/>
</dbReference>
<dbReference type="EMBL" id="CYHH01000006">
    <property type="protein sequence ID" value="CUB07280.1"/>
    <property type="molecule type" value="Genomic_DNA"/>
</dbReference>
<evidence type="ECO:0000259" key="15">
    <source>
        <dbReference type="PROSITE" id="PS51163"/>
    </source>
</evidence>
<dbReference type="SUPFAM" id="SSF55821">
    <property type="entry name" value="YrdC/RibB"/>
    <property type="match status" value="1"/>
</dbReference>
<dbReference type="Proteomes" id="UP000182108">
    <property type="component" value="Unassembled WGS sequence"/>
</dbReference>
<dbReference type="EC" id="2.7.7.87" evidence="3 13"/>
<dbReference type="Pfam" id="PF01300">
    <property type="entry name" value="Sua5_yciO_yrdC"/>
    <property type="match status" value="1"/>
</dbReference>
<sequence>MSARILSPSEEALAEAAARLRAGELVGLPTETVYGLAADARNPAAVRRIFAAKGRPSDHPLIVHLPSAEHLPQWARDIPEEAWTLAHRFWPGPLTLVLRRSDGVPLEVTGGQETVALRVPAHPVALALLRAFGSGLAAPSANRFGRVSPTTAADVLEELGEAVALVLDGGPCPVGVESTILDLSRLDTVGPVILRPGAIGAEELTEALGRPVAMADGGAPRVSGSLPGHYAPATPVRLVAAGEIEPVVTQQLAQGKRIALWSRHPVAASQVVWQELPAAPEDLARRLYAQLRAFDRLGVDEIVIERPQGKEPLVRALADRLERAARGSGGR</sequence>
<comment type="subcellular location">
    <subcellularLocation>
        <location evidence="1 13">Cytoplasm</location>
    </subcellularLocation>
</comment>
<comment type="catalytic activity">
    <reaction evidence="12 13">
        <text>L-threonine + hydrogencarbonate + ATP = L-threonylcarbamoyladenylate + diphosphate + H2O</text>
        <dbReference type="Rhea" id="RHEA:36407"/>
        <dbReference type="ChEBI" id="CHEBI:15377"/>
        <dbReference type="ChEBI" id="CHEBI:17544"/>
        <dbReference type="ChEBI" id="CHEBI:30616"/>
        <dbReference type="ChEBI" id="CHEBI:33019"/>
        <dbReference type="ChEBI" id="CHEBI:57926"/>
        <dbReference type="ChEBI" id="CHEBI:73682"/>
        <dbReference type="EC" id="2.7.7.87"/>
    </reaction>
</comment>
<dbReference type="InterPro" id="IPR010923">
    <property type="entry name" value="T(6)A37_SUA5"/>
</dbReference>
<dbReference type="Gene3D" id="3.90.870.10">
    <property type="entry name" value="DHBP synthase"/>
    <property type="match status" value="1"/>
</dbReference>
<evidence type="ECO:0000256" key="9">
    <source>
        <dbReference type="ARBA" id="ARBA00022741"/>
    </source>
</evidence>
<comment type="similarity">
    <text evidence="2 13">Belongs to the SUA5 family.</text>
</comment>
<dbReference type="InterPro" id="IPR050156">
    <property type="entry name" value="TC-AMP_synthase_SUA5"/>
</dbReference>
<evidence type="ECO:0000256" key="14">
    <source>
        <dbReference type="PIRSR" id="PIRSR004930-1"/>
    </source>
</evidence>
<dbReference type="GO" id="GO:0006450">
    <property type="term" value="P:regulation of translational fidelity"/>
    <property type="evidence" value="ECO:0007669"/>
    <property type="project" value="TreeGrafter"/>
</dbReference>
<keyword evidence="10 13" id="KW-0067">ATP-binding</keyword>
<keyword evidence="5 13" id="KW-0963">Cytoplasm</keyword>
<evidence type="ECO:0000256" key="2">
    <source>
        <dbReference type="ARBA" id="ARBA00007663"/>
    </source>
</evidence>
<feature type="binding site" evidence="14">
    <location>
        <position position="140"/>
    </location>
    <ligand>
        <name>ATP</name>
        <dbReference type="ChEBI" id="CHEBI:30616"/>
    </ligand>
</feature>
<evidence type="ECO:0000256" key="5">
    <source>
        <dbReference type="ARBA" id="ARBA00022490"/>
    </source>
</evidence>
<feature type="binding site" evidence="14">
    <location>
        <position position="230"/>
    </location>
    <ligand>
        <name>ATP</name>
        <dbReference type="ChEBI" id="CHEBI:30616"/>
    </ligand>
</feature>
<dbReference type="GO" id="GO:0005524">
    <property type="term" value="F:ATP binding"/>
    <property type="evidence" value="ECO:0007669"/>
    <property type="project" value="UniProtKB-UniRule"/>
</dbReference>
<evidence type="ECO:0000256" key="13">
    <source>
        <dbReference type="PIRNR" id="PIRNR004930"/>
    </source>
</evidence>
<feature type="binding site" evidence="14">
    <location>
        <position position="195"/>
    </location>
    <ligand>
        <name>ATP</name>
        <dbReference type="ChEBI" id="CHEBI:30616"/>
    </ligand>
</feature>
<reference evidence="17" key="1">
    <citation type="submission" date="2015-08" db="EMBL/GenBank/DDBJ databases">
        <authorList>
            <person name="Babu N.S."/>
            <person name="Beckwith C.J."/>
            <person name="Beseler K.G."/>
            <person name="Brison A."/>
            <person name="Carone J.V."/>
            <person name="Caskin T.P."/>
            <person name="Diamond M."/>
            <person name="Durham M.E."/>
            <person name="Foxe J.M."/>
            <person name="Go M."/>
            <person name="Henderson B.A."/>
            <person name="Jones I.B."/>
            <person name="McGettigan J.A."/>
            <person name="Micheletti S.J."/>
            <person name="Nasrallah M.E."/>
            <person name="Ortiz D."/>
            <person name="Piller C.R."/>
            <person name="Privatt S.R."/>
            <person name="Schneider S.L."/>
            <person name="Sharp S."/>
            <person name="Smith T.C."/>
            <person name="Stanton J.D."/>
            <person name="Ullery H.E."/>
            <person name="Wilson R.J."/>
            <person name="Serrano M.G."/>
            <person name="Buck G."/>
            <person name="Lee V."/>
            <person name="Wang Y."/>
            <person name="Carvalho R."/>
            <person name="Voegtly L."/>
            <person name="Shi R."/>
            <person name="Duckworth R."/>
            <person name="Johnson A."/>
            <person name="Loviza R."/>
            <person name="Walstead R."/>
            <person name="Shah Z."/>
            <person name="Kiflezghi M."/>
            <person name="Wade K."/>
            <person name="Ball S.L."/>
            <person name="Bradley K.W."/>
            <person name="Asai D.J."/>
            <person name="Bowman C.A."/>
            <person name="Russell D.A."/>
            <person name="Pope W.H."/>
            <person name="Jacobs-Sera D."/>
            <person name="Hendrix R.W."/>
            <person name="Hatfull G.F."/>
        </authorList>
    </citation>
    <scope>NUCLEOTIDE SEQUENCE [LARGE SCALE GENOMIC DNA]</scope>
    <source>
        <strain evidence="17">JCM 19170</strain>
    </source>
</reference>
<evidence type="ECO:0000256" key="1">
    <source>
        <dbReference type="ARBA" id="ARBA00004496"/>
    </source>
</evidence>
<feature type="binding site" evidence="14">
    <location>
        <position position="64"/>
    </location>
    <ligand>
        <name>L-threonine</name>
        <dbReference type="ChEBI" id="CHEBI:57926"/>
    </ligand>
</feature>
<evidence type="ECO:0000313" key="16">
    <source>
        <dbReference type="EMBL" id="CUB07280.1"/>
    </source>
</evidence>
<dbReference type="PANTHER" id="PTHR17490">
    <property type="entry name" value="SUA5"/>
    <property type="match status" value="1"/>
</dbReference>
<evidence type="ECO:0000256" key="7">
    <source>
        <dbReference type="ARBA" id="ARBA00022694"/>
    </source>
</evidence>
<dbReference type="InterPro" id="IPR006070">
    <property type="entry name" value="Sua5-like_dom"/>
</dbReference>